<dbReference type="OrthoDB" id="299703at2759"/>
<reference evidence="1" key="1">
    <citation type="submission" date="2019-06" db="EMBL/GenBank/DDBJ databases">
        <authorList>
            <person name="Zheng W."/>
        </authorList>
    </citation>
    <scope>NUCLEOTIDE SEQUENCE</scope>
    <source>
        <strain evidence="1">QDHG01</strain>
    </source>
</reference>
<keyword evidence="2" id="KW-1185">Reference proteome</keyword>
<dbReference type="AlphaFoldDB" id="A0A8J8N9Y1"/>
<comment type="caution">
    <text evidence="1">The sequence shown here is derived from an EMBL/GenBank/DDBJ whole genome shotgun (WGS) entry which is preliminary data.</text>
</comment>
<name>A0A8J8N9Y1_HALGN</name>
<dbReference type="Proteomes" id="UP000785679">
    <property type="component" value="Unassembled WGS sequence"/>
</dbReference>
<accession>A0A8J8N9Y1</accession>
<organism evidence="1 2">
    <name type="scientific">Halteria grandinella</name>
    <dbReference type="NCBI Taxonomy" id="5974"/>
    <lineage>
        <taxon>Eukaryota</taxon>
        <taxon>Sar</taxon>
        <taxon>Alveolata</taxon>
        <taxon>Ciliophora</taxon>
        <taxon>Intramacronucleata</taxon>
        <taxon>Spirotrichea</taxon>
        <taxon>Stichotrichia</taxon>
        <taxon>Sporadotrichida</taxon>
        <taxon>Halteriidae</taxon>
        <taxon>Halteria</taxon>
    </lineage>
</organism>
<evidence type="ECO:0000313" key="2">
    <source>
        <dbReference type="Proteomes" id="UP000785679"/>
    </source>
</evidence>
<proteinExistence type="predicted"/>
<protein>
    <submittedName>
        <fullName evidence="1">Uncharacterized protein</fullName>
    </submittedName>
</protein>
<gene>
    <name evidence="1" type="ORF">FGO68_gene9333</name>
</gene>
<evidence type="ECO:0000313" key="1">
    <source>
        <dbReference type="EMBL" id="TNV70799.1"/>
    </source>
</evidence>
<sequence length="79" mass="9057">MPKRFGSIKVNESFDEIDRGVQGEKDSICNIVSNFINIMHNDSSDEEKQSGGIGKRFFIQLLENERMVTILMEVVLHKN</sequence>
<dbReference type="EMBL" id="RRYP01032663">
    <property type="protein sequence ID" value="TNV70799.1"/>
    <property type="molecule type" value="Genomic_DNA"/>
</dbReference>